<protein>
    <submittedName>
        <fullName evidence="1">Uncharacterized protein</fullName>
    </submittedName>
</protein>
<reference evidence="1" key="2">
    <citation type="journal article" date="2022" name="Microbiol. Resour. Announc.">
        <title>Metagenome Sequencing to Explore Phylogenomics of Terrestrial Cyanobacteria.</title>
        <authorList>
            <person name="Ward R.D."/>
            <person name="Stajich J.E."/>
            <person name="Johansen J.R."/>
            <person name="Huntemann M."/>
            <person name="Clum A."/>
            <person name="Foster B."/>
            <person name="Foster B."/>
            <person name="Roux S."/>
            <person name="Palaniappan K."/>
            <person name="Varghese N."/>
            <person name="Mukherjee S."/>
            <person name="Reddy T.B.K."/>
            <person name="Daum C."/>
            <person name="Copeland A."/>
            <person name="Chen I.A."/>
            <person name="Ivanova N.N."/>
            <person name="Kyrpides N.C."/>
            <person name="Shapiro N."/>
            <person name="Eloe-Fadrosh E.A."/>
            <person name="Pietrasiak N."/>
        </authorList>
    </citation>
    <scope>NUCLEOTIDE SEQUENCE</scope>
    <source>
        <strain evidence="1">CPER-KK1</strain>
    </source>
</reference>
<reference evidence="1" key="1">
    <citation type="submission" date="2021-05" db="EMBL/GenBank/DDBJ databases">
        <authorList>
            <person name="Pietrasiak N."/>
            <person name="Ward R."/>
            <person name="Stajich J.E."/>
            <person name="Kurbessoian T."/>
        </authorList>
    </citation>
    <scope>NUCLEOTIDE SEQUENCE</scope>
    <source>
        <strain evidence="1">CPER-KK1</strain>
    </source>
</reference>
<dbReference type="EMBL" id="JAHHIF010000022">
    <property type="protein sequence ID" value="MBW4546224.1"/>
    <property type="molecule type" value="Genomic_DNA"/>
</dbReference>
<comment type="caution">
    <text evidence="1">The sequence shown here is derived from an EMBL/GenBank/DDBJ whole genome shotgun (WGS) entry which is preliminary data.</text>
</comment>
<evidence type="ECO:0000313" key="2">
    <source>
        <dbReference type="Proteomes" id="UP000753908"/>
    </source>
</evidence>
<proteinExistence type="predicted"/>
<organism evidence="1 2">
    <name type="scientific">Symplocastrum torsivum CPER-KK1</name>
    <dbReference type="NCBI Taxonomy" id="450513"/>
    <lineage>
        <taxon>Bacteria</taxon>
        <taxon>Bacillati</taxon>
        <taxon>Cyanobacteriota</taxon>
        <taxon>Cyanophyceae</taxon>
        <taxon>Oscillatoriophycideae</taxon>
        <taxon>Oscillatoriales</taxon>
        <taxon>Microcoleaceae</taxon>
        <taxon>Symplocastrum</taxon>
    </lineage>
</organism>
<dbReference type="Proteomes" id="UP000753908">
    <property type="component" value="Unassembled WGS sequence"/>
</dbReference>
<dbReference type="AlphaFoldDB" id="A0A951UAW0"/>
<name>A0A951UAW0_9CYAN</name>
<evidence type="ECO:0000313" key="1">
    <source>
        <dbReference type="EMBL" id="MBW4546224.1"/>
    </source>
</evidence>
<accession>A0A951UAW0</accession>
<sequence>MSKLSEDVSESRRVIVALAEVADTSRHSDFSVELGKQIADSVYLYLS</sequence>
<gene>
    <name evidence="1" type="ORF">KME25_17530</name>
</gene>